<protein>
    <submittedName>
        <fullName evidence="3">Uncharacterized protein</fullName>
    </submittedName>
</protein>
<organism evidence="3 4">
    <name type="scientific">Verruconis gallopava</name>
    <dbReference type="NCBI Taxonomy" id="253628"/>
    <lineage>
        <taxon>Eukaryota</taxon>
        <taxon>Fungi</taxon>
        <taxon>Dikarya</taxon>
        <taxon>Ascomycota</taxon>
        <taxon>Pezizomycotina</taxon>
        <taxon>Dothideomycetes</taxon>
        <taxon>Pleosporomycetidae</taxon>
        <taxon>Venturiales</taxon>
        <taxon>Sympoventuriaceae</taxon>
        <taxon>Verruconis</taxon>
    </lineage>
</organism>
<evidence type="ECO:0000313" key="4">
    <source>
        <dbReference type="Proteomes" id="UP000053259"/>
    </source>
</evidence>
<dbReference type="SUPFAM" id="SSF51735">
    <property type="entry name" value="NAD(P)-binding Rossmann-fold domains"/>
    <property type="match status" value="1"/>
</dbReference>
<dbReference type="GeneID" id="27313298"/>
<dbReference type="RefSeq" id="XP_016213439.1">
    <property type="nucleotide sequence ID" value="XM_016358820.1"/>
</dbReference>
<accession>A0A0D2AAI3</accession>
<dbReference type="InterPro" id="IPR036291">
    <property type="entry name" value="NAD(P)-bd_dom_sf"/>
</dbReference>
<gene>
    <name evidence="3" type="ORF">PV09_05325</name>
</gene>
<reference evidence="3 4" key="1">
    <citation type="submission" date="2015-01" db="EMBL/GenBank/DDBJ databases">
        <title>The Genome Sequence of Ochroconis gallopava CBS43764.</title>
        <authorList>
            <consortium name="The Broad Institute Genomics Platform"/>
            <person name="Cuomo C."/>
            <person name="de Hoog S."/>
            <person name="Gorbushina A."/>
            <person name="Stielow B."/>
            <person name="Teixiera M."/>
            <person name="Abouelleil A."/>
            <person name="Chapman S.B."/>
            <person name="Priest M."/>
            <person name="Young S.K."/>
            <person name="Wortman J."/>
            <person name="Nusbaum C."/>
            <person name="Birren B."/>
        </authorList>
    </citation>
    <scope>NUCLEOTIDE SEQUENCE [LARGE SCALE GENOMIC DNA]</scope>
    <source>
        <strain evidence="3 4">CBS 43764</strain>
    </source>
</reference>
<dbReference type="InterPro" id="IPR051609">
    <property type="entry name" value="NmrA/Isoflavone_reductase-like"/>
</dbReference>
<dbReference type="GO" id="GO:0016491">
    <property type="term" value="F:oxidoreductase activity"/>
    <property type="evidence" value="ECO:0007669"/>
    <property type="project" value="UniProtKB-KW"/>
</dbReference>
<dbReference type="Proteomes" id="UP000053259">
    <property type="component" value="Unassembled WGS sequence"/>
</dbReference>
<proteinExistence type="predicted"/>
<evidence type="ECO:0000256" key="2">
    <source>
        <dbReference type="ARBA" id="ARBA00023002"/>
    </source>
</evidence>
<keyword evidence="4" id="KW-1185">Reference proteome</keyword>
<dbReference type="EMBL" id="KN847544">
    <property type="protein sequence ID" value="KIW03570.1"/>
    <property type="molecule type" value="Genomic_DNA"/>
</dbReference>
<dbReference type="AlphaFoldDB" id="A0A0D2AAI3"/>
<dbReference type="VEuPathDB" id="FungiDB:PV09_05325"/>
<keyword evidence="2" id="KW-0560">Oxidoreductase</keyword>
<keyword evidence="1" id="KW-0521">NADP</keyword>
<dbReference type="OrthoDB" id="419598at2759"/>
<dbReference type="PANTHER" id="PTHR47706">
    <property type="entry name" value="NMRA-LIKE FAMILY PROTEIN"/>
    <property type="match status" value="1"/>
</dbReference>
<name>A0A0D2AAI3_9PEZI</name>
<dbReference type="Gene3D" id="3.40.50.720">
    <property type="entry name" value="NAD(P)-binding Rossmann-like Domain"/>
    <property type="match status" value="1"/>
</dbReference>
<evidence type="ECO:0000313" key="3">
    <source>
        <dbReference type="EMBL" id="KIW03570.1"/>
    </source>
</evidence>
<dbReference type="HOGENOM" id="CLU_044876_4_0_1"/>
<evidence type="ECO:0000256" key="1">
    <source>
        <dbReference type="ARBA" id="ARBA00022857"/>
    </source>
</evidence>
<dbReference type="PANTHER" id="PTHR47706:SF5">
    <property type="entry name" value="ISOFLAVONE REDUCTASE"/>
    <property type="match status" value="1"/>
</dbReference>
<sequence length="333" mass="37169">MNPKSGFMLYLMANSKMRVAVAGTNTLALMISHAIVTETSHSLVILSRQAQPNLTSQGYQVLVVDYNDQNSIQHAVTGVDTVISTVTGLPELRLLEACVAQRVRRFAPAEFEGRPSARPSNDPLDRGKKTILDWLDYYKSSVDLESTVFVCGVLYERFGPGGLAAHRLGLNTSLCNEGDYIINCRTMEANAPVYNANNQANVYVCMIGVQDAARFITRALDLARWPREMTMAAERMTVNEIIDTVVRVRGTPLTSETWHSPATLRHELQLAEMFNDIPRQMRAHDHLATINGRYVFSAPGNLRNSAITRDIVPVRFETWLRSVWAGHVHVTEP</sequence>
<dbReference type="InParanoid" id="A0A0D2AAI3"/>